<accession>A0A3D8GPY1</accession>
<evidence type="ECO:0000259" key="1">
    <source>
        <dbReference type="PROSITE" id="PS51186"/>
    </source>
</evidence>
<dbReference type="Proteomes" id="UP000257144">
    <property type="component" value="Unassembled WGS sequence"/>
</dbReference>
<protein>
    <submittedName>
        <fullName evidence="2">GNAT family N-acetyltransferase</fullName>
    </submittedName>
</protein>
<keyword evidence="2" id="KW-0808">Transferase</keyword>
<dbReference type="PANTHER" id="PTHR43610:SF1">
    <property type="entry name" value="N-ACETYLTRANSFERASE DOMAIN-CONTAINING PROTEIN"/>
    <property type="match status" value="1"/>
</dbReference>
<dbReference type="Pfam" id="PF13302">
    <property type="entry name" value="Acetyltransf_3"/>
    <property type="match status" value="1"/>
</dbReference>
<gene>
    <name evidence="2" type="ORF">DRW41_13235</name>
</gene>
<dbReference type="SUPFAM" id="SSF55729">
    <property type="entry name" value="Acyl-CoA N-acyltransferases (Nat)"/>
    <property type="match status" value="1"/>
</dbReference>
<dbReference type="PANTHER" id="PTHR43610">
    <property type="entry name" value="BLL6696 PROTEIN"/>
    <property type="match status" value="1"/>
</dbReference>
<dbReference type="EMBL" id="QNQT01000005">
    <property type="protein sequence ID" value="RDU36488.1"/>
    <property type="molecule type" value="Genomic_DNA"/>
</dbReference>
<comment type="caution">
    <text evidence="2">The sequence shown here is derived from an EMBL/GenBank/DDBJ whole genome shotgun (WGS) entry which is preliminary data.</text>
</comment>
<dbReference type="PROSITE" id="PS51186">
    <property type="entry name" value="GNAT"/>
    <property type="match status" value="1"/>
</dbReference>
<dbReference type="Gene3D" id="3.40.630.30">
    <property type="match status" value="1"/>
</dbReference>
<dbReference type="RefSeq" id="WP_115452481.1">
    <property type="nucleotide sequence ID" value="NZ_QNQT01000005.1"/>
</dbReference>
<evidence type="ECO:0000313" key="3">
    <source>
        <dbReference type="Proteomes" id="UP000257144"/>
    </source>
</evidence>
<name>A0A3D8GPY1_9BACI</name>
<dbReference type="GO" id="GO:0016747">
    <property type="term" value="F:acyltransferase activity, transferring groups other than amino-acyl groups"/>
    <property type="evidence" value="ECO:0007669"/>
    <property type="project" value="InterPro"/>
</dbReference>
<organism evidence="2 3">
    <name type="scientific">Neobacillus piezotolerans</name>
    <dbReference type="NCBI Taxonomy" id="2259171"/>
    <lineage>
        <taxon>Bacteria</taxon>
        <taxon>Bacillati</taxon>
        <taxon>Bacillota</taxon>
        <taxon>Bacilli</taxon>
        <taxon>Bacillales</taxon>
        <taxon>Bacillaceae</taxon>
        <taxon>Neobacillus</taxon>
    </lineage>
</organism>
<dbReference type="OrthoDB" id="9795199at2"/>
<sequence>MDFSCAGLIVGQNVILEPMEDSHCDSLWEAGKPTEIWAYMATKIYTKLEMEQAVETALAEKKKGTQFPFIIRRKTDGKIIGSTRYLDISPQNRSLEIGWTWLNPSAWRTSVNTECKYLLLKTAFEELGFNRVQLKTDGRNLVSQKAIERIGATKEGVLRQERKLQDGYLRDTVVYSILASEWPLVKAGLMKKLHESGQR</sequence>
<reference evidence="2 3" key="1">
    <citation type="submission" date="2018-07" db="EMBL/GenBank/DDBJ databases">
        <title>Bacillus sp. YLB-04 draft genome sequence.</title>
        <authorList>
            <person name="Yu L."/>
            <person name="Tang X."/>
        </authorList>
    </citation>
    <scope>NUCLEOTIDE SEQUENCE [LARGE SCALE GENOMIC DNA]</scope>
    <source>
        <strain evidence="2 3">YLB-04</strain>
    </source>
</reference>
<dbReference type="InterPro" id="IPR000182">
    <property type="entry name" value="GNAT_dom"/>
</dbReference>
<proteinExistence type="predicted"/>
<dbReference type="InterPro" id="IPR016181">
    <property type="entry name" value="Acyl_CoA_acyltransferase"/>
</dbReference>
<dbReference type="AlphaFoldDB" id="A0A3D8GPY1"/>
<feature type="domain" description="N-acetyltransferase" evidence="1">
    <location>
        <begin position="14"/>
        <end position="174"/>
    </location>
</feature>
<keyword evidence="3" id="KW-1185">Reference proteome</keyword>
<evidence type="ECO:0000313" key="2">
    <source>
        <dbReference type="EMBL" id="RDU36488.1"/>
    </source>
</evidence>